<dbReference type="InterPro" id="IPR050624">
    <property type="entry name" value="HTH-type_Tx_Regulator"/>
</dbReference>
<dbReference type="PRINTS" id="PR00455">
    <property type="entry name" value="HTHTETR"/>
</dbReference>
<evidence type="ECO:0000256" key="1">
    <source>
        <dbReference type="ARBA" id="ARBA00023125"/>
    </source>
</evidence>
<keyword evidence="1 2" id="KW-0238">DNA-binding</keyword>
<dbReference type="Pfam" id="PF00440">
    <property type="entry name" value="TetR_N"/>
    <property type="match status" value="1"/>
</dbReference>
<evidence type="ECO:0000313" key="5">
    <source>
        <dbReference type="Proteomes" id="UP000824063"/>
    </source>
</evidence>
<evidence type="ECO:0000259" key="3">
    <source>
        <dbReference type="PROSITE" id="PS50977"/>
    </source>
</evidence>
<dbReference type="Gene3D" id="1.10.357.10">
    <property type="entry name" value="Tetracycline Repressor, domain 2"/>
    <property type="match status" value="1"/>
</dbReference>
<reference evidence="4" key="2">
    <citation type="submission" date="2021-04" db="EMBL/GenBank/DDBJ databases">
        <authorList>
            <person name="Gilroy R."/>
        </authorList>
    </citation>
    <scope>NUCLEOTIDE SEQUENCE</scope>
    <source>
        <strain evidence="4">CHK172-16539</strain>
    </source>
</reference>
<organism evidence="4 5">
    <name type="scientific">Candidatus Enterococcus avicola</name>
    <dbReference type="NCBI Taxonomy" id="2838561"/>
    <lineage>
        <taxon>Bacteria</taxon>
        <taxon>Bacillati</taxon>
        <taxon>Bacillota</taxon>
        <taxon>Bacilli</taxon>
        <taxon>Lactobacillales</taxon>
        <taxon>Enterococcaceae</taxon>
        <taxon>Enterococcus</taxon>
    </lineage>
</organism>
<reference evidence="4" key="1">
    <citation type="journal article" date="2021" name="PeerJ">
        <title>Extensive microbial diversity within the chicken gut microbiome revealed by metagenomics and culture.</title>
        <authorList>
            <person name="Gilroy R."/>
            <person name="Ravi A."/>
            <person name="Getino M."/>
            <person name="Pursley I."/>
            <person name="Horton D.L."/>
            <person name="Alikhan N.F."/>
            <person name="Baker D."/>
            <person name="Gharbi K."/>
            <person name="Hall N."/>
            <person name="Watson M."/>
            <person name="Adriaenssens E.M."/>
            <person name="Foster-Nyarko E."/>
            <person name="Jarju S."/>
            <person name="Secka A."/>
            <person name="Antonio M."/>
            <person name="Oren A."/>
            <person name="Chaudhuri R.R."/>
            <person name="La Ragione R."/>
            <person name="Hildebrand F."/>
            <person name="Pallen M.J."/>
        </authorList>
    </citation>
    <scope>NUCLEOTIDE SEQUENCE</scope>
    <source>
        <strain evidence="4">CHK172-16539</strain>
    </source>
</reference>
<accession>A0A9D2JJ65</accession>
<dbReference type="AlphaFoldDB" id="A0A9D2JJ65"/>
<dbReference type="EMBL" id="DXBN01000134">
    <property type="protein sequence ID" value="HIZ53475.1"/>
    <property type="molecule type" value="Genomic_DNA"/>
</dbReference>
<feature type="domain" description="HTH tetR-type" evidence="3">
    <location>
        <begin position="11"/>
        <end position="71"/>
    </location>
</feature>
<dbReference type="InterPro" id="IPR023772">
    <property type="entry name" value="DNA-bd_HTH_TetR-type_CS"/>
</dbReference>
<evidence type="ECO:0000256" key="2">
    <source>
        <dbReference type="PROSITE-ProRule" id="PRU00335"/>
    </source>
</evidence>
<dbReference type="SUPFAM" id="SSF46689">
    <property type="entry name" value="Homeodomain-like"/>
    <property type="match status" value="1"/>
</dbReference>
<dbReference type="PROSITE" id="PS50977">
    <property type="entry name" value="HTH_TETR_2"/>
    <property type="match status" value="1"/>
</dbReference>
<comment type="caution">
    <text evidence="4">The sequence shown here is derived from an EMBL/GenBank/DDBJ whole genome shotgun (WGS) entry which is preliminary data.</text>
</comment>
<dbReference type="GO" id="GO:0003677">
    <property type="term" value="F:DNA binding"/>
    <property type="evidence" value="ECO:0007669"/>
    <property type="project" value="UniProtKB-UniRule"/>
</dbReference>
<dbReference type="Proteomes" id="UP000824063">
    <property type="component" value="Unassembled WGS sequence"/>
</dbReference>
<feature type="DNA-binding region" description="H-T-H motif" evidence="2">
    <location>
        <begin position="34"/>
        <end position="53"/>
    </location>
</feature>
<protein>
    <submittedName>
        <fullName evidence="4">TetR family transcriptional regulator</fullName>
    </submittedName>
</protein>
<dbReference type="PROSITE" id="PS01081">
    <property type="entry name" value="HTH_TETR_1"/>
    <property type="match status" value="1"/>
</dbReference>
<name>A0A9D2JJ65_9ENTE</name>
<dbReference type="PANTHER" id="PTHR43479:SF11">
    <property type="entry name" value="ACREF_ENVCD OPERON REPRESSOR-RELATED"/>
    <property type="match status" value="1"/>
</dbReference>
<dbReference type="InterPro" id="IPR001647">
    <property type="entry name" value="HTH_TetR"/>
</dbReference>
<gene>
    <name evidence="4" type="ORF">IAA20_06000</name>
</gene>
<dbReference type="Pfam" id="PF17924">
    <property type="entry name" value="TetR_C_19"/>
    <property type="match status" value="1"/>
</dbReference>
<dbReference type="PANTHER" id="PTHR43479">
    <property type="entry name" value="ACREF/ENVCD OPERON REPRESSOR-RELATED"/>
    <property type="match status" value="1"/>
</dbReference>
<sequence length="223" mass="26983">MPTETFFNLPKEKQKRILDAAAQEFSRVGLNEASIAKVIKEAAISRGSFYQYFTDKEDLYYFYFRTLRSDNHRYLIQAIAEREGDLFAGMEDYFFRLIPEIFTGENQQFYRHLFMNMDAHGFQRVIPYLEKKVDHAHFHQKERMKRNQEDLMRVVNMDLLDVNDQDELQVLFKMLMHTVFSTIQEGYRYQKLYPNEGQERMEKNFMTKIKWLKNGARKEQKYD</sequence>
<evidence type="ECO:0000313" key="4">
    <source>
        <dbReference type="EMBL" id="HIZ53475.1"/>
    </source>
</evidence>
<dbReference type="InterPro" id="IPR009057">
    <property type="entry name" value="Homeodomain-like_sf"/>
</dbReference>
<proteinExistence type="predicted"/>